<dbReference type="Proteomes" id="UP000827284">
    <property type="component" value="Unassembled WGS sequence"/>
</dbReference>
<evidence type="ECO:0000313" key="2">
    <source>
        <dbReference type="EMBL" id="GJJ79271.1"/>
    </source>
</evidence>
<accession>A0A9P3M248</accession>
<sequence length="553" mass="62360">MSSTSPRTGLKDKEPWFSDNTFSYLLAHKATLNPSDFFTSLQYTDKRIAHKDYGRAISCFRIFNTARQTVLAADFERWKIEKSQQFWAEVLKSKTTVLSLSLTETSLIRNATPLANNTIEEWSRRTMERRSGHMERLDNKQDMPSPDLNVHSKPMDVSELDIDASVVGIQRQQRQTTEQPTTLSTTPTGSPPPSSLFVTESVTPTTITPTIKERAPAIEEPLLDDDEREILLRSVEEASHRQCEWMVDSTCAACLFQDFQRKCIDALVRNEIKKTEVADAMALIGVFAPSMPTTRMKTVFSEKLLHVIAKPTVDLPDTGLDDGAMMTAVKLYIKGQKEDAADILYALNKKDRKIRLMLETLLEYLPLKPDNTISENTFVTKYVAPIIQSFVDDEIVKSDFPNTESTTQKSQGLKPDRPDIRAVAYGKEVCWGEVTGPSQETFDAKNQWDTYRLARFGKSFLDAGNNVAPLLQIVYSNASYLRLFPKTRGIFLLEEVGTFIIPTTIAMIPSLFATIPTLLVAKADIRKICEGDLNGLKRSWGYKDLKNAKTRLV</sequence>
<dbReference type="AlphaFoldDB" id="A0A9P3M248"/>
<organism evidence="2 3">
    <name type="scientific">Entomortierella parvispora</name>
    <dbReference type="NCBI Taxonomy" id="205924"/>
    <lineage>
        <taxon>Eukaryota</taxon>
        <taxon>Fungi</taxon>
        <taxon>Fungi incertae sedis</taxon>
        <taxon>Mucoromycota</taxon>
        <taxon>Mortierellomycotina</taxon>
        <taxon>Mortierellomycetes</taxon>
        <taxon>Mortierellales</taxon>
        <taxon>Mortierellaceae</taxon>
        <taxon>Entomortierella</taxon>
    </lineage>
</organism>
<dbReference type="OrthoDB" id="2277177at2759"/>
<reference evidence="2" key="1">
    <citation type="submission" date="2021-11" db="EMBL/GenBank/DDBJ databases">
        <authorList>
            <person name="Herlambang A."/>
            <person name="Guo Y."/>
            <person name="Takashima Y."/>
            <person name="Nishizawa T."/>
        </authorList>
    </citation>
    <scope>NUCLEOTIDE SEQUENCE</scope>
    <source>
        <strain evidence="2">E1425</strain>
    </source>
</reference>
<protein>
    <submittedName>
        <fullName evidence="2">Uncharacterized protein</fullName>
    </submittedName>
</protein>
<comment type="caution">
    <text evidence="2">The sequence shown here is derived from an EMBL/GenBank/DDBJ whole genome shotgun (WGS) entry which is preliminary data.</text>
</comment>
<proteinExistence type="predicted"/>
<evidence type="ECO:0000313" key="3">
    <source>
        <dbReference type="Proteomes" id="UP000827284"/>
    </source>
</evidence>
<evidence type="ECO:0000256" key="1">
    <source>
        <dbReference type="SAM" id="MobiDB-lite"/>
    </source>
</evidence>
<keyword evidence="3" id="KW-1185">Reference proteome</keyword>
<gene>
    <name evidence="2" type="ORF">EMPS_11632</name>
</gene>
<feature type="compositionally biased region" description="Low complexity" evidence="1">
    <location>
        <begin position="170"/>
        <end position="188"/>
    </location>
</feature>
<dbReference type="EMBL" id="BQFW01000018">
    <property type="protein sequence ID" value="GJJ79271.1"/>
    <property type="molecule type" value="Genomic_DNA"/>
</dbReference>
<feature type="region of interest" description="Disordered" evidence="1">
    <location>
        <begin position="170"/>
        <end position="197"/>
    </location>
</feature>
<reference evidence="2" key="2">
    <citation type="journal article" date="2022" name="Microbiol. Resour. Announc.">
        <title>Whole-Genome Sequence of Entomortierella parvispora E1425, a Mucoromycotan Fungus Associated with Burkholderiaceae-Related Endosymbiotic Bacteria.</title>
        <authorList>
            <person name="Herlambang A."/>
            <person name="Guo Y."/>
            <person name="Takashima Y."/>
            <person name="Narisawa K."/>
            <person name="Ohta H."/>
            <person name="Nishizawa T."/>
        </authorList>
    </citation>
    <scope>NUCLEOTIDE SEQUENCE</scope>
    <source>
        <strain evidence="2">E1425</strain>
    </source>
</reference>
<name>A0A9P3M248_9FUNG</name>